<evidence type="ECO:0000256" key="1">
    <source>
        <dbReference type="SAM" id="Phobius"/>
    </source>
</evidence>
<dbReference type="OrthoDB" id="8240432at2"/>
<keyword evidence="1" id="KW-1133">Transmembrane helix</keyword>
<feature type="transmembrane region" description="Helical" evidence="1">
    <location>
        <begin position="26"/>
        <end position="47"/>
    </location>
</feature>
<dbReference type="RefSeq" id="WP_066508540.1">
    <property type="nucleotide sequence ID" value="NZ_LNCU01000073.1"/>
</dbReference>
<accession>A0A109JS15</accession>
<dbReference type="Proteomes" id="UP000057737">
    <property type="component" value="Unassembled WGS sequence"/>
</dbReference>
<sequence>MRTASKSGGRAAFARDMLMVSRAAHVLQRAGLAMAGAMGGTFVAAQLAKGHVAMFDTLAFIAMLIVIGAVGFYLGIDVPRRPAAIRSRKLDAVELLSASGTFLAAMAALVSVYGIIFDETPSRAWALVIGSWWIGGVAMLATAGLLGRQRLARTVAAISATPGRYSAPQR</sequence>
<comment type="caution">
    <text evidence="2">The sequence shown here is derived from an EMBL/GenBank/DDBJ whole genome shotgun (WGS) entry which is preliminary data.</text>
</comment>
<protein>
    <submittedName>
        <fullName evidence="2">Uncharacterized protein</fullName>
    </submittedName>
</protein>
<feature type="transmembrane region" description="Helical" evidence="1">
    <location>
        <begin position="123"/>
        <end position="146"/>
    </location>
</feature>
<name>A0A109JS15_9BRAD</name>
<dbReference type="AlphaFoldDB" id="A0A109JS15"/>
<keyword evidence="1" id="KW-0472">Membrane</keyword>
<feature type="transmembrane region" description="Helical" evidence="1">
    <location>
        <begin position="95"/>
        <end position="117"/>
    </location>
</feature>
<gene>
    <name evidence="2" type="ORF">AS156_07665</name>
</gene>
<proteinExistence type="predicted"/>
<dbReference type="EMBL" id="LNCU01000073">
    <property type="protein sequence ID" value="KWV54098.1"/>
    <property type="molecule type" value="Genomic_DNA"/>
</dbReference>
<evidence type="ECO:0000313" key="2">
    <source>
        <dbReference type="EMBL" id="KWV54098.1"/>
    </source>
</evidence>
<organism evidence="2 3">
    <name type="scientific">Bradyrhizobium macuxiense</name>
    <dbReference type="NCBI Taxonomy" id="1755647"/>
    <lineage>
        <taxon>Bacteria</taxon>
        <taxon>Pseudomonadati</taxon>
        <taxon>Pseudomonadota</taxon>
        <taxon>Alphaproteobacteria</taxon>
        <taxon>Hyphomicrobiales</taxon>
        <taxon>Nitrobacteraceae</taxon>
        <taxon>Bradyrhizobium</taxon>
    </lineage>
</organism>
<keyword evidence="3" id="KW-1185">Reference proteome</keyword>
<keyword evidence="1" id="KW-0812">Transmembrane</keyword>
<evidence type="ECO:0000313" key="3">
    <source>
        <dbReference type="Proteomes" id="UP000057737"/>
    </source>
</evidence>
<feature type="transmembrane region" description="Helical" evidence="1">
    <location>
        <begin position="53"/>
        <end position="74"/>
    </location>
</feature>
<reference evidence="2 3" key="1">
    <citation type="submission" date="2015-11" db="EMBL/GenBank/DDBJ databases">
        <title>Draft Genome Sequence of the Strain BR 10303 (Bradyrhizobium sp.) isolated from nodules of Centrolobium paraense.</title>
        <authorList>
            <person name="Zelli J.E."/>
            <person name="Simoes-Araujo J.L."/>
            <person name="Barauna A.C."/>
            <person name="Silva K."/>
        </authorList>
    </citation>
    <scope>NUCLEOTIDE SEQUENCE [LARGE SCALE GENOMIC DNA]</scope>
    <source>
        <strain evidence="2 3">BR 10303</strain>
    </source>
</reference>